<reference evidence="2 3" key="1">
    <citation type="submission" date="2019-07" db="EMBL/GenBank/DDBJ databases">
        <title>Qingshengfaniella alkalisoli gen. nov., sp. nov., isolated from saline soil.</title>
        <authorList>
            <person name="Xu L."/>
            <person name="Huang X.-X."/>
            <person name="Sun J.-Q."/>
        </authorList>
    </citation>
    <scope>NUCLEOTIDE SEQUENCE [LARGE SCALE GENOMIC DNA]</scope>
    <source>
        <strain evidence="2 3">DSM 27279</strain>
    </source>
</reference>
<dbReference type="EMBL" id="VLTJ01000042">
    <property type="protein sequence ID" value="TSH89094.1"/>
    <property type="molecule type" value="Genomic_DNA"/>
</dbReference>
<dbReference type="AlphaFoldDB" id="A0A556A871"/>
<keyword evidence="2" id="KW-0413">Isomerase</keyword>
<dbReference type="PANTHER" id="PTHR42964">
    <property type="entry name" value="ENOYL-COA HYDRATASE"/>
    <property type="match status" value="1"/>
</dbReference>
<protein>
    <submittedName>
        <fullName evidence="2">Enoyl-CoA hydratase/isomerase family protein</fullName>
    </submittedName>
</protein>
<dbReference type="Proteomes" id="UP000318405">
    <property type="component" value="Unassembled WGS sequence"/>
</dbReference>
<dbReference type="PANTHER" id="PTHR42964:SF1">
    <property type="entry name" value="POLYKETIDE BIOSYNTHESIS ENOYL-COA HYDRATASE PKSH-RELATED"/>
    <property type="match status" value="1"/>
</dbReference>
<dbReference type="OrthoDB" id="9777711at2"/>
<dbReference type="SUPFAM" id="SSF52096">
    <property type="entry name" value="ClpP/crotonase"/>
    <property type="match status" value="1"/>
</dbReference>
<proteinExistence type="inferred from homology"/>
<evidence type="ECO:0000313" key="3">
    <source>
        <dbReference type="Proteomes" id="UP000318405"/>
    </source>
</evidence>
<dbReference type="RefSeq" id="WP_143951209.1">
    <property type="nucleotide sequence ID" value="NZ_BAABMB010000005.1"/>
</dbReference>
<comment type="similarity">
    <text evidence="1">Belongs to the enoyl-CoA hydratase/isomerase family.</text>
</comment>
<evidence type="ECO:0000256" key="1">
    <source>
        <dbReference type="ARBA" id="ARBA00005254"/>
    </source>
</evidence>
<accession>A0A556A871</accession>
<dbReference type="InterPro" id="IPR029045">
    <property type="entry name" value="ClpP/crotonase-like_dom_sf"/>
</dbReference>
<dbReference type="InterPro" id="IPR051683">
    <property type="entry name" value="Enoyl-CoA_Hydratase/Isomerase"/>
</dbReference>
<keyword evidence="3" id="KW-1185">Reference proteome</keyword>
<dbReference type="InterPro" id="IPR001753">
    <property type="entry name" value="Enoyl-CoA_hydra/iso"/>
</dbReference>
<dbReference type="GO" id="GO:0016853">
    <property type="term" value="F:isomerase activity"/>
    <property type="evidence" value="ECO:0007669"/>
    <property type="project" value="UniProtKB-KW"/>
</dbReference>
<comment type="caution">
    <text evidence="2">The sequence shown here is derived from an EMBL/GenBank/DDBJ whole genome shotgun (WGS) entry which is preliminary data.</text>
</comment>
<dbReference type="Gene3D" id="3.90.226.10">
    <property type="entry name" value="2-enoyl-CoA Hydratase, Chain A, domain 1"/>
    <property type="match status" value="1"/>
</dbReference>
<organism evidence="2 3">
    <name type="scientific">Verticiella sediminum</name>
    <dbReference type="NCBI Taxonomy" id="1247510"/>
    <lineage>
        <taxon>Bacteria</taxon>
        <taxon>Pseudomonadati</taxon>
        <taxon>Pseudomonadota</taxon>
        <taxon>Betaproteobacteria</taxon>
        <taxon>Burkholderiales</taxon>
        <taxon>Alcaligenaceae</taxon>
        <taxon>Verticiella</taxon>
    </lineage>
</organism>
<gene>
    <name evidence="2" type="ORF">FOZ76_26155</name>
</gene>
<dbReference type="CDD" id="cd06558">
    <property type="entry name" value="crotonase-like"/>
    <property type="match status" value="1"/>
</dbReference>
<name>A0A556A871_9BURK</name>
<evidence type="ECO:0000313" key="2">
    <source>
        <dbReference type="EMBL" id="TSH89094.1"/>
    </source>
</evidence>
<sequence length="263" mass="28139">MASLNQNNNETCGLAIQQGVATLTLQRPEVLNAFNRTQRVEMVQALREVAQDDSVRVLVITGQGKAFCAGQDQNESAAMDAAASADRIDEFMALYREIRGLRKPIIARLNGVAAGSGLQIALLADLRIAAESARIGMTELNVGSTPITGSALLWEIAGQAATKRLILLSEIVSAGEALALNIVHEVVPDAALDTRIAEITARIKRWEPTTVALTKAWWESMDDDLFERMAATARSAHAENFASGAYSAGAKRFKTRSAGGTSD</sequence>
<dbReference type="Pfam" id="PF00378">
    <property type="entry name" value="ECH_1"/>
    <property type="match status" value="1"/>
</dbReference>